<dbReference type="RefSeq" id="WP_167230888.1">
    <property type="nucleotide sequence ID" value="NZ_VUYU01000030.1"/>
</dbReference>
<gene>
    <name evidence="3" type="ORF">F0185_28660</name>
</gene>
<evidence type="ECO:0000259" key="2">
    <source>
        <dbReference type="Pfam" id="PF09992"/>
    </source>
</evidence>
<keyword evidence="4" id="KW-1185">Reference proteome</keyword>
<organism evidence="3 4">
    <name type="scientific">Massilia rubra</name>
    <dbReference type="NCBI Taxonomy" id="2607910"/>
    <lineage>
        <taxon>Bacteria</taxon>
        <taxon>Pseudomonadati</taxon>
        <taxon>Pseudomonadota</taxon>
        <taxon>Betaproteobacteria</taxon>
        <taxon>Burkholderiales</taxon>
        <taxon>Oxalobacteraceae</taxon>
        <taxon>Telluria group</taxon>
        <taxon>Massilia</taxon>
    </lineage>
</organism>
<comment type="caution">
    <text evidence="3">The sequence shown here is derived from an EMBL/GenBank/DDBJ whole genome shotgun (WGS) entry which is preliminary data.</text>
</comment>
<dbReference type="InterPro" id="IPR018711">
    <property type="entry name" value="NAGPA"/>
</dbReference>
<evidence type="ECO:0000313" key="4">
    <source>
        <dbReference type="Proteomes" id="UP000785613"/>
    </source>
</evidence>
<sequence>MKKRLFSLLVCICACLCAQLCQAADARFTVVTIDPARQDLRLFLYDEAGQPFQGFARLQEWLQGRKQRLVFGVNAGMYHPGFAPVGLHVENGKQLALLNLDDGKGNFFMKPNGVFVLGKGGPAVVESSAYPSYAAKAVEVRLATQSGPMLVIDGQLHPRFDPESPSRYVRNGVGVVDGKAIFVISNVPVTFHELATYFRDTLHCKNALYLDGSISSLFSSALGRADGAAPLGPILGVLE</sequence>
<evidence type="ECO:0000256" key="1">
    <source>
        <dbReference type="SAM" id="SignalP"/>
    </source>
</evidence>
<accession>A0ABX0LSQ4</accession>
<proteinExistence type="predicted"/>
<reference evidence="3 4" key="1">
    <citation type="submission" date="2019-09" db="EMBL/GenBank/DDBJ databases">
        <title>Taxonomy of Antarctic Massilia spp.: description of Massilia rubra sp. nov., Massilia aquatica sp. nov., Massilia mucilaginosa sp. nov., Massilia frigida sp. nov. isolated from streams, lakes and regoliths.</title>
        <authorList>
            <person name="Holochova P."/>
            <person name="Sedlacek I."/>
            <person name="Kralova S."/>
            <person name="Maslanova I."/>
            <person name="Busse H.-J."/>
            <person name="Stankova E."/>
            <person name="Vrbovska V."/>
            <person name="Kovarovic V."/>
            <person name="Bartak M."/>
            <person name="Svec P."/>
            <person name="Pantucek R."/>
        </authorList>
    </citation>
    <scope>NUCLEOTIDE SEQUENCE [LARGE SCALE GENOMIC DNA]</scope>
    <source>
        <strain evidence="3 4">CCM 8692</strain>
    </source>
</reference>
<feature type="domain" description="Phosphodiester glycosidase" evidence="2">
    <location>
        <begin position="68"/>
        <end position="219"/>
    </location>
</feature>
<feature type="chain" id="PRO_5046521427" description="Phosphodiester glycosidase domain-containing protein" evidence="1">
    <location>
        <begin position="24"/>
        <end position="239"/>
    </location>
</feature>
<keyword evidence="1" id="KW-0732">Signal</keyword>
<dbReference type="EMBL" id="VUYU01000030">
    <property type="protein sequence ID" value="NHZ37538.1"/>
    <property type="molecule type" value="Genomic_DNA"/>
</dbReference>
<name>A0ABX0LSQ4_9BURK</name>
<dbReference type="Pfam" id="PF09992">
    <property type="entry name" value="NAGPA"/>
    <property type="match status" value="1"/>
</dbReference>
<feature type="signal peptide" evidence="1">
    <location>
        <begin position="1"/>
        <end position="23"/>
    </location>
</feature>
<protein>
    <recommendedName>
        <fullName evidence="2">Phosphodiester glycosidase domain-containing protein</fullName>
    </recommendedName>
</protein>
<evidence type="ECO:0000313" key="3">
    <source>
        <dbReference type="EMBL" id="NHZ37538.1"/>
    </source>
</evidence>
<dbReference type="Proteomes" id="UP000785613">
    <property type="component" value="Unassembled WGS sequence"/>
</dbReference>